<feature type="transmembrane region" description="Helical" evidence="8">
    <location>
        <begin position="168"/>
        <end position="192"/>
    </location>
</feature>
<dbReference type="EMBL" id="BONQ01000071">
    <property type="protein sequence ID" value="GIG46435.1"/>
    <property type="molecule type" value="Genomic_DNA"/>
</dbReference>
<reference evidence="9" key="1">
    <citation type="submission" date="2021-01" db="EMBL/GenBank/DDBJ databases">
        <title>Whole genome shotgun sequence of Dactylosporangium siamense NBRC 106093.</title>
        <authorList>
            <person name="Komaki H."/>
            <person name="Tamura T."/>
        </authorList>
    </citation>
    <scope>NUCLEOTIDE SEQUENCE</scope>
    <source>
        <strain evidence="9">NBRC 106093</strain>
    </source>
</reference>
<feature type="transmembrane region" description="Helical" evidence="8">
    <location>
        <begin position="116"/>
        <end position="134"/>
    </location>
</feature>
<keyword evidence="10" id="KW-1185">Reference proteome</keyword>
<feature type="transmembrane region" description="Helical" evidence="8">
    <location>
        <begin position="199"/>
        <end position="217"/>
    </location>
</feature>
<dbReference type="Pfam" id="PF09594">
    <property type="entry name" value="GT87"/>
    <property type="match status" value="1"/>
</dbReference>
<feature type="transmembrane region" description="Helical" evidence="8">
    <location>
        <begin position="146"/>
        <end position="162"/>
    </location>
</feature>
<dbReference type="GO" id="GO:0016758">
    <property type="term" value="F:hexosyltransferase activity"/>
    <property type="evidence" value="ECO:0007669"/>
    <property type="project" value="InterPro"/>
</dbReference>
<keyword evidence="6 8" id="KW-0472">Membrane</keyword>
<comment type="subcellular location">
    <subcellularLocation>
        <location evidence="1">Cell membrane</location>
        <topology evidence="1">Multi-pass membrane protein</topology>
    </subcellularLocation>
</comment>
<feature type="transmembrane region" description="Helical" evidence="8">
    <location>
        <begin position="90"/>
        <end position="110"/>
    </location>
</feature>
<protein>
    <submittedName>
        <fullName evidence="9">Membrane protein</fullName>
    </submittedName>
</protein>
<name>A0A919UCB4_9ACTN</name>
<dbReference type="RefSeq" id="WP_203848205.1">
    <property type="nucleotide sequence ID" value="NZ_BAAAVW010000015.1"/>
</dbReference>
<dbReference type="AlphaFoldDB" id="A0A919UCB4"/>
<keyword evidence="3" id="KW-0808">Transferase</keyword>
<feature type="transmembrane region" description="Helical" evidence="8">
    <location>
        <begin position="285"/>
        <end position="304"/>
    </location>
</feature>
<keyword evidence="5 8" id="KW-1133">Transmembrane helix</keyword>
<feature type="transmembrane region" description="Helical" evidence="8">
    <location>
        <begin position="255"/>
        <end position="273"/>
    </location>
</feature>
<evidence type="ECO:0000256" key="2">
    <source>
        <dbReference type="ARBA" id="ARBA00022475"/>
    </source>
</evidence>
<comment type="caution">
    <text evidence="9">The sequence shown here is derived from an EMBL/GenBank/DDBJ whole genome shotgun (WGS) entry which is preliminary data.</text>
</comment>
<evidence type="ECO:0000256" key="6">
    <source>
        <dbReference type="ARBA" id="ARBA00023136"/>
    </source>
</evidence>
<keyword evidence="4 8" id="KW-0812">Transmembrane</keyword>
<evidence type="ECO:0000256" key="8">
    <source>
        <dbReference type="SAM" id="Phobius"/>
    </source>
</evidence>
<evidence type="ECO:0000256" key="3">
    <source>
        <dbReference type="ARBA" id="ARBA00022679"/>
    </source>
</evidence>
<feature type="transmembrane region" description="Helical" evidence="8">
    <location>
        <begin position="64"/>
        <end position="83"/>
    </location>
</feature>
<accession>A0A919UCB4</accession>
<evidence type="ECO:0000313" key="9">
    <source>
        <dbReference type="EMBL" id="GIG46435.1"/>
    </source>
</evidence>
<sequence length="397" mass="43546">MEAGRLKAVRWGLLALFVALVAYAHWWYGIRHHFYDLTIYRLAIDWWLDGHDLYTFTKPDDTQGALGFTYPPFGAMVLVPFALLTKNAAVTVYAVIAVAGLLVTSYWLVAPVVRRHGWSLPFMLVLSTVVFSTLEPIRETFSFGQINVLLIVLILADLLILLPRESRWAGVLIGLAAAIKLTPAIFIVYLLVSRRYRAGITAIVSAAVATLLAAAVAPRASWDFWSDTLWKGDGIGNKAYIPNQSLRGLLARYDAPGWLWVLLVLAVVAVGLWRARRAALAGDELVGLTIAGFVGCLASPITWIHHLYWFVPALVVLVDAGRRWLAVLIAVTVGVGMVSLYDQGLPVDPWGKGVLGFFIENWYVLLAAVLLFALPIRRIDGQTTSGGAPASEVATVR</sequence>
<gene>
    <name evidence="9" type="ORF">Dsi01nite_044760</name>
</gene>
<evidence type="ECO:0000256" key="1">
    <source>
        <dbReference type="ARBA" id="ARBA00004651"/>
    </source>
</evidence>
<keyword evidence="2" id="KW-1003">Cell membrane</keyword>
<evidence type="ECO:0000256" key="4">
    <source>
        <dbReference type="ARBA" id="ARBA00022692"/>
    </source>
</evidence>
<evidence type="ECO:0000256" key="5">
    <source>
        <dbReference type="ARBA" id="ARBA00022989"/>
    </source>
</evidence>
<feature type="transmembrane region" description="Helical" evidence="8">
    <location>
        <begin position="324"/>
        <end position="341"/>
    </location>
</feature>
<evidence type="ECO:0000313" key="10">
    <source>
        <dbReference type="Proteomes" id="UP000660611"/>
    </source>
</evidence>
<feature type="transmembrane region" description="Helical" evidence="8">
    <location>
        <begin position="353"/>
        <end position="374"/>
    </location>
</feature>
<dbReference type="InterPro" id="IPR018584">
    <property type="entry name" value="GT87"/>
</dbReference>
<feature type="transmembrane region" description="Helical" evidence="8">
    <location>
        <begin position="12"/>
        <end position="30"/>
    </location>
</feature>
<dbReference type="GO" id="GO:0005886">
    <property type="term" value="C:plasma membrane"/>
    <property type="evidence" value="ECO:0007669"/>
    <property type="project" value="UniProtKB-SubCell"/>
</dbReference>
<proteinExistence type="inferred from homology"/>
<comment type="similarity">
    <text evidence="7">Belongs to the glycosyltransferase 87 family.</text>
</comment>
<evidence type="ECO:0000256" key="7">
    <source>
        <dbReference type="ARBA" id="ARBA00024033"/>
    </source>
</evidence>
<dbReference type="Proteomes" id="UP000660611">
    <property type="component" value="Unassembled WGS sequence"/>
</dbReference>
<organism evidence="9 10">
    <name type="scientific">Dactylosporangium siamense</name>
    <dbReference type="NCBI Taxonomy" id="685454"/>
    <lineage>
        <taxon>Bacteria</taxon>
        <taxon>Bacillati</taxon>
        <taxon>Actinomycetota</taxon>
        <taxon>Actinomycetes</taxon>
        <taxon>Micromonosporales</taxon>
        <taxon>Micromonosporaceae</taxon>
        <taxon>Dactylosporangium</taxon>
    </lineage>
</organism>